<feature type="transmembrane region" description="Helical" evidence="12">
    <location>
        <begin position="1327"/>
        <end position="1350"/>
    </location>
</feature>
<dbReference type="InterPro" id="IPR003593">
    <property type="entry name" value="AAA+_ATPase"/>
</dbReference>
<keyword evidence="7" id="KW-0067">ATP-binding</keyword>
<feature type="transmembrane region" description="Helical" evidence="12">
    <location>
        <begin position="181"/>
        <end position="200"/>
    </location>
</feature>
<evidence type="ECO:0000256" key="10">
    <source>
        <dbReference type="ARBA" id="ARBA00023180"/>
    </source>
</evidence>
<evidence type="ECO:0000256" key="1">
    <source>
        <dbReference type="ARBA" id="ARBA00004651"/>
    </source>
</evidence>
<dbReference type="PROSITE" id="PS50893">
    <property type="entry name" value="ABC_TRANSPORTER_2"/>
    <property type="match status" value="2"/>
</dbReference>
<dbReference type="EMBL" id="HBIO01027825">
    <property type="protein sequence ID" value="CAE0476503.1"/>
    <property type="molecule type" value="Transcribed_RNA"/>
</dbReference>
<evidence type="ECO:0000256" key="7">
    <source>
        <dbReference type="ARBA" id="ARBA00022840"/>
    </source>
</evidence>
<feature type="domain" description="ABC transmembrane type-1" evidence="14">
    <location>
        <begin position="1096"/>
        <end position="1322"/>
    </location>
</feature>
<evidence type="ECO:0000256" key="9">
    <source>
        <dbReference type="ARBA" id="ARBA00023136"/>
    </source>
</evidence>
<dbReference type="CDD" id="cd18578">
    <property type="entry name" value="ABC_6TM_Pgp_ABCB1_D2_like"/>
    <property type="match status" value="1"/>
</dbReference>
<dbReference type="Gene3D" id="1.20.1560.10">
    <property type="entry name" value="ABC transporter type 1, transmembrane domain"/>
    <property type="match status" value="2"/>
</dbReference>
<reference evidence="15" key="1">
    <citation type="submission" date="2021-01" db="EMBL/GenBank/DDBJ databases">
        <authorList>
            <person name="Corre E."/>
            <person name="Pelletier E."/>
            <person name="Niang G."/>
            <person name="Scheremetjew M."/>
            <person name="Finn R."/>
            <person name="Kale V."/>
            <person name="Holt S."/>
            <person name="Cochrane G."/>
            <person name="Meng A."/>
            <person name="Brown T."/>
            <person name="Cohen L."/>
        </authorList>
    </citation>
    <scope>NUCLEOTIDE SEQUENCE</scope>
    <source>
        <strain evidence="15">MM31A-1</strain>
    </source>
</reference>
<dbReference type="InterPro" id="IPR039421">
    <property type="entry name" value="Type_1_exporter"/>
</dbReference>
<evidence type="ECO:0000256" key="6">
    <source>
        <dbReference type="ARBA" id="ARBA00022741"/>
    </source>
</evidence>
<evidence type="ECO:0000256" key="8">
    <source>
        <dbReference type="ARBA" id="ARBA00022989"/>
    </source>
</evidence>
<proteinExistence type="inferred from homology"/>
<name>A0A7S3QG40_9STRA</name>
<gene>
    <name evidence="15" type="ORF">CDEB00056_LOCUS21356</name>
</gene>
<dbReference type="PANTHER" id="PTHR43394:SF27">
    <property type="entry name" value="ATP-DEPENDENT TRANSLOCASE ABCB1-LIKE"/>
    <property type="match status" value="1"/>
</dbReference>
<keyword evidence="6" id="KW-0547">Nucleotide-binding</keyword>
<dbReference type="PROSITE" id="PS50929">
    <property type="entry name" value="ABC_TM1F"/>
    <property type="match status" value="2"/>
</dbReference>
<evidence type="ECO:0000256" key="3">
    <source>
        <dbReference type="ARBA" id="ARBA00022448"/>
    </source>
</evidence>
<keyword evidence="3" id="KW-0813">Transport</keyword>
<feature type="domain" description="ABC transporter" evidence="13">
    <location>
        <begin position="431"/>
        <end position="690"/>
    </location>
</feature>
<comment type="subcellular location">
    <subcellularLocation>
        <location evidence="1">Cell membrane</location>
        <topology evidence="1">Multi-pass membrane protein</topology>
    </subcellularLocation>
</comment>
<dbReference type="PROSITE" id="PS00211">
    <property type="entry name" value="ABC_TRANSPORTER_1"/>
    <property type="match status" value="2"/>
</dbReference>
<evidence type="ECO:0000313" key="15">
    <source>
        <dbReference type="EMBL" id="CAE0476503.1"/>
    </source>
</evidence>
<keyword evidence="8 12" id="KW-1133">Transmembrane helix</keyword>
<feature type="transmembrane region" description="Helical" evidence="12">
    <location>
        <begin position="1296"/>
        <end position="1315"/>
    </location>
</feature>
<feature type="transmembrane region" description="Helical" evidence="12">
    <location>
        <begin position="59"/>
        <end position="82"/>
    </location>
</feature>
<dbReference type="CDD" id="cd18577">
    <property type="entry name" value="ABC_6TM_Pgp_ABCB1_D1_like"/>
    <property type="match status" value="1"/>
</dbReference>
<dbReference type="GO" id="GO:0016887">
    <property type="term" value="F:ATP hydrolysis activity"/>
    <property type="evidence" value="ECO:0007669"/>
    <property type="project" value="InterPro"/>
</dbReference>
<dbReference type="InterPro" id="IPR027417">
    <property type="entry name" value="P-loop_NTPase"/>
</dbReference>
<comment type="similarity">
    <text evidence="2">Belongs to the ABC transporter superfamily. ABCB family. Multidrug resistance exporter (TC 3.A.1.201) subfamily.</text>
</comment>
<evidence type="ECO:0008006" key="16">
    <source>
        <dbReference type="Google" id="ProtNLM"/>
    </source>
</evidence>
<evidence type="ECO:0000256" key="4">
    <source>
        <dbReference type="ARBA" id="ARBA00022692"/>
    </source>
</evidence>
<keyword evidence="5" id="KW-0677">Repeat</keyword>
<dbReference type="Pfam" id="PF00664">
    <property type="entry name" value="ABC_membrane"/>
    <property type="match status" value="2"/>
</dbReference>
<dbReference type="GO" id="GO:0005743">
    <property type="term" value="C:mitochondrial inner membrane"/>
    <property type="evidence" value="ECO:0007669"/>
    <property type="project" value="TreeGrafter"/>
</dbReference>
<dbReference type="InterPro" id="IPR017871">
    <property type="entry name" value="ABC_transporter-like_CS"/>
</dbReference>
<evidence type="ECO:0000259" key="13">
    <source>
        <dbReference type="PROSITE" id="PS50893"/>
    </source>
</evidence>
<feature type="transmembrane region" description="Helical" evidence="12">
    <location>
        <begin position="1027"/>
        <end position="1053"/>
    </location>
</feature>
<dbReference type="GO" id="GO:0005524">
    <property type="term" value="F:ATP binding"/>
    <property type="evidence" value="ECO:0007669"/>
    <property type="project" value="UniProtKB-KW"/>
</dbReference>
<dbReference type="SUPFAM" id="SSF52540">
    <property type="entry name" value="P-loop containing nucleoside triphosphate hydrolases"/>
    <property type="match status" value="2"/>
</dbReference>
<dbReference type="PANTHER" id="PTHR43394">
    <property type="entry name" value="ATP-DEPENDENT PERMEASE MDL1, MITOCHONDRIAL"/>
    <property type="match status" value="1"/>
</dbReference>
<feature type="transmembrane region" description="Helical" evidence="12">
    <location>
        <begin position="1112"/>
        <end position="1132"/>
    </location>
</feature>
<feature type="domain" description="ABC transmembrane type-1" evidence="14">
    <location>
        <begin position="62"/>
        <end position="365"/>
    </location>
</feature>
<feature type="compositionally biased region" description="Acidic residues" evidence="11">
    <location>
        <begin position="984"/>
        <end position="993"/>
    </location>
</feature>
<keyword evidence="9 12" id="KW-0472">Membrane</keyword>
<dbReference type="Gene3D" id="3.40.50.300">
    <property type="entry name" value="P-loop containing nucleotide triphosphate hydrolases"/>
    <property type="match status" value="2"/>
</dbReference>
<evidence type="ECO:0000256" key="2">
    <source>
        <dbReference type="ARBA" id="ARBA00007577"/>
    </source>
</evidence>
<evidence type="ECO:0000256" key="11">
    <source>
        <dbReference type="SAM" id="MobiDB-lite"/>
    </source>
</evidence>
<accession>A0A7S3QG40</accession>
<dbReference type="Pfam" id="PF00005">
    <property type="entry name" value="ABC_tran"/>
    <property type="match status" value="2"/>
</dbReference>
<feature type="transmembrane region" description="Helical" evidence="12">
    <location>
        <begin position="1196"/>
        <end position="1223"/>
    </location>
</feature>
<dbReference type="GO" id="GO:0015421">
    <property type="term" value="F:ABC-type oligopeptide transporter activity"/>
    <property type="evidence" value="ECO:0007669"/>
    <property type="project" value="TreeGrafter"/>
</dbReference>
<dbReference type="InterPro" id="IPR036640">
    <property type="entry name" value="ABC1_TM_sf"/>
</dbReference>
<sequence length="1387" mass="150972">MKSARAIDTSDGVEIIDSITDNPVDPVVKPDDPNKKAEVGPLAPAGAPFAFGEGSQIRLFRILGIVCAMVSGSVYPIMAFYFSKSFEELGASAADGDYLTNITEMLYVFLILGAVGFVFLVGQSFFLESAASQSTMDFKQKWFDALLRQDMSYYDIKDVSAQATIVSSQAMKYKKGTGRKLGEGIQFTVTVIGGFIYAFYASWRVSLIVLAAVPVMVGSSSFMMTVTTKQTERKNKGYAETGGIVYSSISSIRTVFSLNAAEGMIEKFKAATKKSYDSSVSFTYLVGLGSGGMMASFLISYIALTLYGSYLLYDQVEKTGCDPSNTIGMNPCKTVGTEVFGALMGISFGAMGLSQIANAVEAFTGARAACHSALGAINRKLDPNDTSDEDLQNVETPAAVGETRTDIVLPKYVIDSSSDAGKKPNSIDGEVIFRDVSFSYPTRPDTLVFNGMNLKVPAGKTVALVGPSGSGKSTTVSMLERFYDPTAGSITLDGTDLRDINIQWLRDHIGLVSQEPILFARTIQENIAYGLPGATEEQIINVAKAANAHDFISQFPNGYATHGKIEHLCTDFFYLSRTHILSIVGDKGAQLSGGQKQRIAIARVLLKNPKILLLDEATSALDSESEYVVQEALDKLLGKGNRTTIVIAHRLSTVRNADIIAVVKDGAIVEQGTHDQLLARSGSEYAKLVAAQAPSQKPVDPSPITTALSGALYNYSSSTKMAEDIKVPQIEFKNVKFTYPSRPTNQIFSDLNLKVKSGETLAIVGPSGGGKSTVVQLIERFYDPSSGSVEFEGTDISQLNVSWYRDQLGFVSQEPTLFNTTIAENIRYGYPGASQEQIEEAARQANAHDFILSFPNGYQTNVGENATQVSGGQKQRIAIARALIKKPKVLLLDEATSALDTESERVVQSAIDTLMESKSQTIIVIAHRLSTIRNADRIAFIGDGILKEIGPHDELIANPNGHYKRLVDFHSMSGGDKKKIISKDDDDDEDDNLLDVSSHAGDLEEDEDKEVLKKQSKRARTLASSDAGYFFIGAIGAILAGLVFPGWGVVFAFMIELLFRPVFPCTDETFDQDIIEWTELTNFNVFEGYDTCQGYIDGNADAIRTLSYNVSWGWLGLIASTMIGNVLLFYGFGSATERMNKRVRDTIFTALMRQDIGYYDTHSVGKLSTQIEDDAALIHSYSGEPIRTLSMSLSSVLVGIVLSFIYMWPFALMFIALLPFMGFGAHMEMQMYMGEDEGAGEAKPGEDGAGALVVETLLSIRTVASLTIEKMRSQEYAQALLAEDPKSIMTNMKKGFATGIGFLFQLWGMGLMFWWGGFVMSRWPDSFTYRGFLISMFSALFSLSGLSVAFMGATDRAKAKIAADRIFRLIDRESPINALSKEGKKGV</sequence>
<evidence type="ECO:0000256" key="12">
    <source>
        <dbReference type="SAM" id="Phobius"/>
    </source>
</evidence>
<feature type="domain" description="ABC transporter" evidence="13">
    <location>
        <begin position="730"/>
        <end position="968"/>
    </location>
</feature>
<dbReference type="InterPro" id="IPR003439">
    <property type="entry name" value="ABC_transporter-like_ATP-bd"/>
</dbReference>
<dbReference type="FunFam" id="3.40.50.300:FF:000066">
    <property type="entry name" value="ABC transporter B family member 1"/>
    <property type="match status" value="2"/>
</dbReference>
<protein>
    <recommendedName>
        <fullName evidence="16">Bile salt export pump</fullName>
    </recommendedName>
</protein>
<evidence type="ECO:0000259" key="14">
    <source>
        <dbReference type="PROSITE" id="PS50929"/>
    </source>
</evidence>
<feature type="region of interest" description="Disordered" evidence="11">
    <location>
        <begin position="978"/>
        <end position="1010"/>
    </location>
</feature>
<dbReference type="GO" id="GO:0090374">
    <property type="term" value="P:oligopeptide export from mitochondrion"/>
    <property type="evidence" value="ECO:0007669"/>
    <property type="project" value="TreeGrafter"/>
</dbReference>
<feature type="transmembrane region" description="Helical" evidence="12">
    <location>
        <begin position="105"/>
        <end position="127"/>
    </location>
</feature>
<feature type="transmembrane region" description="Helical" evidence="12">
    <location>
        <begin position="282"/>
        <end position="313"/>
    </location>
</feature>
<organism evidence="15">
    <name type="scientific">Chaetoceros debilis</name>
    <dbReference type="NCBI Taxonomy" id="122233"/>
    <lineage>
        <taxon>Eukaryota</taxon>
        <taxon>Sar</taxon>
        <taxon>Stramenopiles</taxon>
        <taxon>Ochrophyta</taxon>
        <taxon>Bacillariophyta</taxon>
        <taxon>Coscinodiscophyceae</taxon>
        <taxon>Chaetocerotophycidae</taxon>
        <taxon>Chaetocerotales</taxon>
        <taxon>Chaetocerotaceae</taxon>
        <taxon>Chaetoceros</taxon>
    </lineage>
</organism>
<dbReference type="SUPFAM" id="SSF90123">
    <property type="entry name" value="ABC transporter transmembrane region"/>
    <property type="match status" value="2"/>
</dbReference>
<keyword evidence="10" id="KW-0325">Glycoprotein</keyword>
<dbReference type="GO" id="GO:0005886">
    <property type="term" value="C:plasma membrane"/>
    <property type="evidence" value="ECO:0007669"/>
    <property type="project" value="UniProtKB-SubCell"/>
</dbReference>
<evidence type="ECO:0000256" key="5">
    <source>
        <dbReference type="ARBA" id="ARBA00022737"/>
    </source>
</evidence>
<dbReference type="CDD" id="cd03249">
    <property type="entry name" value="ABC_MTABC3_MDL1_MDL2"/>
    <property type="match status" value="2"/>
</dbReference>
<keyword evidence="4 12" id="KW-0812">Transmembrane</keyword>
<dbReference type="InterPro" id="IPR011527">
    <property type="entry name" value="ABC1_TM_dom"/>
</dbReference>
<dbReference type="SMART" id="SM00382">
    <property type="entry name" value="AAA"/>
    <property type="match status" value="2"/>
</dbReference>
<feature type="transmembrane region" description="Helical" evidence="12">
    <location>
        <begin position="206"/>
        <end position="226"/>
    </location>
</feature>